<comment type="caution">
    <text evidence="3">The sequence shown here is derived from an EMBL/GenBank/DDBJ whole genome shotgun (WGS) entry which is preliminary data.</text>
</comment>
<dbReference type="EMBL" id="LBIA02000001">
    <property type="protein sequence ID" value="TKT70281.1"/>
    <property type="molecule type" value="Genomic_DNA"/>
</dbReference>
<feature type="region of interest" description="Disordered" evidence="1">
    <location>
        <begin position="1"/>
        <end position="51"/>
    </location>
</feature>
<evidence type="ECO:0000313" key="4">
    <source>
        <dbReference type="Proteomes" id="UP000034832"/>
    </source>
</evidence>
<dbReference type="OrthoDB" id="2086138at2"/>
<protein>
    <recommendedName>
        <fullName evidence="2">DUF5681 domain-containing protein</fullName>
    </recommendedName>
</protein>
<accession>A0A4U6BKG6</accession>
<dbReference type="Pfam" id="PF18932">
    <property type="entry name" value="DUF5681"/>
    <property type="match status" value="1"/>
</dbReference>
<dbReference type="RefSeq" id="WP_046829060.1">
    <property type="nucleotide sequence ID" value="NZ_LBIA02000001.1"/>
</dbReference>
<organism evidence="3 4">
    <name type="scientific">Afipia massiliensis</name>
    <dbReference type="NCBI Taxonomy" id="211460"/>
    <lineage>
        <taxon>Bacteria</taxon>
        <taxon>Pseudomonadati</taxon>
        <taxon>Pseudomonadota</taxon>
        <taxon>Alphaproteobacteria</taxon>
        <taxon>Hyphomicrobiales</taxon>
        <taxon>Nitrobacteraceae</taxon>
        <taxon>Afipia</taxon>
    </lineage>
</organism>
<reference evidence="3" key="1">
    <citation type="submission" date="2019-04" db="EMBL/GenBank/DDBJ databases">
        <title>Whole genome sequencing of cave bacteria.</title>
        <authorList>
            <person name="Gan H.M."/>
            <person name="Barton H."/>
            <person name="Savka M.A."/>
        </authorList>
    </citation>
    <scope>NUCLEOTIDE SEQUENCE [LARGE SCALE GENOMIC DNA]</scope>
    <source>
        <strain evidence="3">LC387</strain>
    </source>
</reference>
<evidence type="ECO:0000259" key="2">
    <source>
        <dbReference type="Pfam" id="PF18932"/>
    </source>
</evidence>
<sequence length="142" mass="16019">MESDSKEKRPARKVRRRTSDDDVGYGKPPKAHQFKPGQSGNPKGRKRGVKNHATIVKELMQRTVPVPMRGKMRKISLREAIYLRIADDSLKGNIKSAAFLFNRDQMIEMGNDDIREGLGDDDKAVLEAYLAEFRSKSSGDKS</sequence>
<name>A0A4U6BKG6_9BRAD</name>
<evidence type="ECO:0000256" key="1">
    <source>
        <dbReference type="SAM" id="MobiDB-lite"/>
    </source>
</evidence>
<dbReference type="Proteomes" id="UP000034832">
    <property type="component" value="Unassembled WGS sequence"/>
</dbReference>
<gene>
    <name evidence="3" type="ORF">YH63_002000</name>
</gene>
<feature type="domain" description="DUF5681" evidence="2">
    <location>
        <begin position="30"/>
        <end position="103"/>
    </location>
</feature>
<dbReference type="InterPro" id="IPR043736">
    <property type="entry name" value="DUF5681"/>
</dbReference>
<dbReference type="AlphaFoldDB" id="A0A4U6BKG6"/>
<evidence type="ECO:0000313" key="3">
    <source>
        <dbReference type="EMBL" id="TKT70281.1"/>
    </source>
</evidence>
<proteinExistence type="predicted"/>
<keyword evidence="4" id="KW-1185">Reference proteome</keyword>
<dbReference type="STRING" id="211460.YH63_16885"/>